<protein>
    <recommendedName>
        <fullName evidence="2">EF-hand domain-containing protein</fullName>
    </recommendedName>
</protein>
<dbReference type="GO" id="GO:0005509">
    <property type="term" value="F:calcium ion binding"/>
    <property type="evidence" value="ECO:0007669"/>
    <property type="project" value="InterPro"/>
</dbReference>
<accession>A0A2K8KE38</accession>
<dbReference type="Proteomes" id="UP000228948">
    <property type="component" value="Chromosome"/>
</dbReference>
<evidence type="ECO:0000259" key="2">
    <source>
        <dbReference type="PROSITE" id="PS50222"/>
    </source>
</evidence>
<dbReference type="SUPFAM" id="SSF47473">
    <property type="entry name" value="EF-hand"/>
    <property type="match status" value="1"/>
</dbReference>
<keyword evidence="4" id="KW-1185">Reference proteome</keyword>
<name>A0A2K8KE38_9RHOB</name>
<dbReference type="Gene3D" id="1.10.238.10">
    <property type="entry name" value="EF-hand"/>
    <property type="match status" value="1"/>
</dbReference>
<dbReference type="InterPro" id="IPR011992">
    <property type="entry name" value="EF-hand-dom_pair"/>
</dbReference>
<evidence type="ECO:0000313" key="3">
    <source>
        <dbReference type="EMBL" id="ATX67694.1"/>
    </source>
</evidence>
<evidence type="ECO:0000313" key="4">
    <source>
        <dbReference type="Proteomes" id="UP000228948"/>
    </source>
</evidence>
<dbReference type="AlphaFoldDB" id="A0A2K8KE38"/>
<gene>
    <name evidence="3" type="ORF">BG454_05265</name>
</gene>
<dbReference type="InterPro" id="IPR002048">
    <property type="entry name" value="EF_hand_dom"/>
</dbReference>
<reference evidence="3 4" key="1">
    <citation type="submission" date="2017-11" db="EMBL/GenBank/DDBJ databases">
        <title>Revised Sequence and Annotation of the Rhodobaca barguzinensis strain alga05 Genome.</title>
        <authorList>
            <person name="Kopejtka K."/>
            <person name="Tomasch J.M."/>
            <person name="Bunk B."/>
            <person name="Koblizek M."/>
        </authorList>
    </citation>
    <scope>NUCLEOTIDE SEQUENCE [LARGE SCALE GENOMIC DNA]</scope>
    <source>
        <strain evidence="4">alga05</strain>
    </source>
</reference>
<dbReference type="Pfam" id="PF13499">
    <property type="entry name" value="EF-hand_7"/>
    <property type="match status" value="1"/>
</dbReference>
<feature type="domain" description="EF-hand" evidence="2">
    <location>
        <begin position="214"/>
        <end position="239"/>
    </location>
</feature>
<dbReference type="PROSITE" id="PS00018">
    <property type="entry name" value="EF_HAND_1"/>
    <property type="match status" value="2"/>
</dbReference>
<dbReference type="PROSITE" id="PS50222">
    <property type="entry name" value="EF_HAND_2"/>
    <property type="match status" value="2"/>
</dbReference>
<evidence type="ECO:0000256" key="1">
    <source>
        <dbReference type="SAM" id="MobiDB-lite"/>
    </source>
</evidence>
<dbReference type="EMBL" id="CP024899">
    <property type="protein sequence ID" value="ATX67694.1"/>
    <property type="molecule type" value="Genomic_DNA"/>
</dbReference>
<proteinExistence type="predicted"/>
<sequence length="239" mass="26223">MKPWQIPLCFWWCIALPHAPSSMTQIKPSSVGRFKTFNCAHLSRGVCDPLPQARQKGRADPLKGHHDTKENQMKTTLITASALALMLATGAYAQGNGGQGNGQRGASFIASWDMSQTGTVSVEDMQTRRGDFFDMFDHDGNGYLEADEITQMAETVTAQGELRLERQAENRAERQGEGRRGQGQNANPSGAIIHAAMSVEFNDVNGDGRISREEFLTATERLFATLDRNGDGRIGQSDF</sequence>
<feature type="compositionally biased region" description="Basic and acidic residues" evidence="1">
    <location>
        <begin position="162"/>
        <end position="180"/>
    </location>
</feature>
<feature type="region of interest" description="Disordered" evidence="1">
    <location>
        <begin position="160"/>
        <end position="188"/>
    </location>
</feature>
<feature type="domain" description="EF-hand" evidence="2">
    <location>
        <begin position="124"/>
        <end position="159"/>
    </location>
</feature>
<dbReference type="KEGG" id="rbg:BG454_05265"/>
<organism evidence="3 4">
    <name type="scientific">Roseinatronobacter bogoriensis subsp. barguzinensis</name>
    <dbReference type="NCBI Taxonomy" id="441209"/>
    <lineage>
        <taxon>Bacteria</taxon>
        <taxon>Pseudomonadati</taxon>
        <taxon>Pseudomonadota</taxon>
        <taxon>Alphaproteobacteria</taxon>
        <taxon>Rhodobacterales</taxon>
        <taxon>Paracoccaceae</taxon>
        <taxon>Roseinatronobacter</taxon>
    </lineage>
</organism>
<dbReference type="STRING" id="441209.GCA_001870665_01102"/>
<dbReference type="Pfam" id="PF13202">
    <property type="entry name" value="EF-hand_5"/>
    <property type="match status" value="1"/>
</dbReference>
<dbReference type="InterPro" id="IPR018247">
    <property type="entry name" value="EF_Hand_1_Ca_BS"/>
</dbReference>
<dbReference type="CDD" id="cd00051">
    <property type="entry name" value="EFh"/>
    <property type="match status" value="2"/>
</dbReference>